<dbReference type="Proteomes" id="UP000037460">
    <property type="component" value="Unassembled WGS sequence"/>
</dbReference>
<dbReference type="PANTHER" id="PTHR10587:SF137">
    <property type="entry name" value="4-DEOXY-4-FORMAMIDO-L-ARABINOSE-PHOSPHOUNDECAPRENOL DEFORMYLASE ARND-RELATED"/>
    <property type="match status" value="1"/>
</dbReference>
<accession>A0A0M0JKA2</accession>
<dbReference type="Pfam" id="PF01522">
    <property type="entry name" value="Polysacc_deac_1"/>
    <property type="match status" value="1"/>
</dbReference>
<dbReference type="PANTHER" id="PTHR10587">
    <property type="entry name" value="GLYCOSYL TRANSFERASE-RELATED"/>
    <property type="match status" value="1"/>
</dbReference>
<feature type="domain" description="NodB homology" evidence="2">
    <location>
        <begin position="22"/>
        <end position="201"/>
    </location>
</feature>
<sequence length="257" mass="28432">MQLVRWLNPSVVWFVDVPPGVRAAALTIDDSPRGDGSSTEAILDMLREAGVRATFFVISGQVRTERHRALLRRMVAEGHELANHGRAEERAILLSDDEYARSLRVCDAFLRQYQPALRWHRPGSGFVNARMLRRSAALGYTTVLGSVFPHDPIVKRAWHTAFFLEWRTRPGAVVIVHDRAYTAAALREALPAIAKRGISLGTLSQMLASAESGVPHVKSTAGSSFSSDPGRPYDGRQSASLRPRGFELHADVWRAEA</sequence>
<dbReference type="InterPro" id="IPR050248">
    <property type="entry name" value="Polysacc_deacetylase_ArnD"/>
</dbReference>
<feature type="region of interest" description="Disordered" evidence="1">
    <location>
        <begin position="218"/>
        <end position="241"/>
    </location>
</feature>
<dbReference type="PROSITE" id="PS51677">
    <property type="entry name" value="NODB"/>
    <property type="match status" value="1"/>
</dbReference>
<name>A0A0M0JKA2_9EUKA</name>
<proteinExistence type="predicted"/>
<evidence type="ECO:0000313" key="3">
    <source>
        <dbReference type="EMBL" id="KOO26984.1"/>
    </source>
</evidence>
<dbReference type="OrthoDB" id="407355at2759"/>
<dbReference type="AlphaFoldDB" id="A0A0M0JKA2"/>
<organism evidence="3 4">
    <name type="scientific">Chrysochromulina tobinii</name>
    <dbReference type="NCBI Taxonomy" id="1460289"/>
    <lineage>
        <taxon>Eukaryota</taxon>
        <taxon>Haptista</taxon>
        <taxon>Haptophyta</taxon>
        <taxon>Prymnesiophyceae</taxon>
        <taxon>Prymnesiales</taxon>
        <taxon>Chrysochromulinaceae</taxon>
        <taxon>Chrysochromulina</taxon>
    </lineage>
</organism>
<dbReference type="InterPro" id="IPR011330">
    <property type="entry name" value="Glyco_hydro/deAcase_b/a-brl"/>
</dbReference>
<dbReference type="EMBL" id="JWZX01002777">
    <property type="protein sequence ID" value="KOO26984.1"/>
    <property type="molecule type" value="Genomic_DNA"/>
</dbReference>
<dbReference type="GO" id="GO:0005975">
    <property type="term" value="P:carbohydrate metabolic process"/>
    <property type="evidence" value="ECO:0007669"/>
    <property type="project" value="InterPro"/>
</dbReference>
<evidence type="ECO:0000313" key="4">
    <source>
        <dbReference type="Proteomes" id="UP000037460"/>
    </source>
</evidence>
<reference evidence="4" key="1">
    <citation type="journal article" date="2015" name="PLoS Genet.">
        <title>Genome Sequence and Transcriptome Analyses of Chrysochromulina tobin: Metabolic Tools for Enhanced Algal Fitness in the Prominent Order Prymnesiales (Haptophyceae).</title>
        <authorList>
            <person name="Hovde B.T."/>
            <person name="Deodato C.R."/>
            <person name="Hunsperger H.M."/>
            <person name="Ryken S.A."/>
            <person name="Yost W."/>
            <person name="Jha R.K."/>
            <person name="Patterson J."/>
            <person name="Monnat R.J. Jr."/>
            <person name="Barlow S.B."/>
            <person name="Starkenburg S.R."/>
            <person name="Cattolico R.A."/>
        </authorList>
    </citation>
    <scope>NUCLEOTIDE SEQUENCE</scope>
    <source>
        <strain evidence="4">CCMP291</strain>
    </source>
</reference>
<dbReference type="SUPFAM" id="SSF88713">
    <property type="entry name" value="Glycoside hydrolase/deacetylase"/>
    <property type="match status" value="1"/>
</dbReference>
<evidence type="ECO:0000256" key="1">
    <source>
        <dbReference type="SAM" id="MobiDB-lite"/>
    </source>
</evidence>
<evidence type="ECO:0000259" key="2">
    <source>
        <dbReference type="PROSITE" id="PS51677"/>
    </source>
</evidence>
<gene>
    <name evidence="3" type="ORF">Ctob_000880</name>
</gene>
<protein>
    <submittedName>
        <fullName evidence="3">Polysaccharide deacetylase</fullName>
    </submittedName>
</protein>
<dbReference type="GO" id="GO:0004099">
    <property type="term" value="F:chitin deacetylase activity"/>
    <property type="evidence" value="ECO:0007669"/>
    <property type="project" value="UniProtKB-ARBA"/>
</dbReference>
<dbReference type="InterPro" id="IPR002509">
    <property type="entry name" value="NODB_dom"/>
</dbReference>
<dbReference type="Gene3D" id="3.20.20.370">
    <property type="entry name" value="Glycoside hydrolase/deacetylase"/>
    <property type="match status" value="1"/>
</dbReference>
<comment type="caution">
    <text evidence="3">The sequence shown here is derived from an EMBL/GenBank/DDBJ whole genome shotgun (WGS) entry which is preliminary data.</text>
</comment>
<keyword evidence="4" id="KW-1185">Reference proteome</keyword>